<feature type="signal peptide" evidence="1">
    <location>
        <begin position="1"/>
        <end position="18"/>
    </location>
</feature>
<sequence>MRLQSISLAAALFSAVIAVPCSDIGWATGRAGEGPDGRDPFQPNGDWDVVDARDCWVRFQSHNVGQNPIDVRVTKTKFEATSSQVRHTINHYQGSPGNIMLWLPMRTKSLQYANILIENMGQDWEPVTGQSSIVKSRTIVSIILPSGGRKLEEVRPSPPEQGEPNQNVVNTERTGITGLKGEIATEDWAYTTATELQLVIFGIISEQHRAYVQRRAANMRGFGWLTAEKANGDCVVLDFRRFDDYVLRTRPAADIV</sequence>
<evidence type="ECO:0000313" key="2">
    <source>
        <dbReference type="EMBL" id="RGP58906.1"/>
    </source>
</evidence>
<dbReference type="AlphaFoldDB" id="A0A395RFM5"/>
<evidence type="ECO:0000313" key="3">
    <source>
        <dbReference type="Proteomes" id="UP000266152"/>
    </source>
</evidence>
<evidence type="ECO:0000256" key="1">
    <source>
        <dbReference type="SAM" id="SignalP"/>
    </source>
</evidence>
<dbReference type="EMBL" id="PXOF01000247">
    <property type="protein sequence ID" value="RGP58906.1"/>
    <property type="molecule type" value="Genomic_DNA"/>
</dbReference>
<keyword evidence="1" id="KW-0732">Signal</keyword>
<comment type="caution">
    <text evidence="2">The sequence shown here is derived from an EMBL/GenBank/DDBJ whole genome shotgun (WGS) entry which is preliminary data.</text>
</comment>
<dbReference type="Proteomes" id="UP000266152">
    <property type="component" value="Unassembled WGS sequence"/>
</dbReference>
<reference evidence="2 3" key="1">
    <citation type="journal article" date="2018" name="PLoS Pathog.">
        <title>Evolution of structural diversity of trichothecenes, a family of toxins produced by plant pathogenic and entomopathogenic fungi.</title>
        <authorList>
            <person name="Proctor R.H."/>
            <person name="McCormick S.P."/>
            <person name="Kim H.S."/>
            <person name="Cardoza R.E."/>
            <person name="Stanley A.M."/>
            <person name="Lindo L."/>
            <person name="Kelly A."/>
            <person name="Brown D.W."/>
            <person name="Lee T."/>
            <person name="Vaughan M.M."/>
            <person name="Alexander N.J."/>
            <person name="Busman M."/>
            <person name="Gutierrez S."/>
        </authorList>
    </citation>
    <scope>NUCLEOTIDE SEQUENCE [LARGE SCALE GENOMIC DNA]</scope>
    <source>
        <strain evidence="2 3">NRRL 3299</strain>
    </source>
</reference>
<proteinExistence type="predicted"/>
<feature type="chain" id="PRO_5017484533" evidence="1">
    <location>
        <begin position="19"/>
        <end position="256"/>
    </location>
</feature>
<protein>
    <submittedName>
        <fullName evidence="2">Galactose-binding like protein</fullName>
    </submittedName>
</protein>
<gene>
    <name evidence="2" type="ORF">FSPOR_11714</name>
</gene>
<organism evidence="2 3">
    <name type="scientific">Fusarium sporotrichioides</name>
    <dbReference type="NCBI Taxonomy" id="5514"/>
    <lineage>
        <taxon>Eukaryota</taxon>
        <taxon>Fungi</taxon>
        <taxon>Dikarya</taxon>
        <taxon>Ascomycota</taxon>
        <taxon>Pezizomycotina</taxon>
        <taxon>Sordariomycetes</taxon>
        <taxon>Hypocreomycetidae</taxon>
        <taxon>Hypocreales</taxon>
        <taxon>Nectriaceae</taxon>
        <taxon>Fusarium</taxon>
    </lineage>
</organism>
<accession>A0A395RFM5</accession>
<keyword evidence="3" id="KW-1185">Reference proteome</keyword>
<name>A0A395RFM5_FUSSP</name>